<sequence length="153" mass="15822">MESGVQAARKAADTAKEKSRGLGLHGSELIAGACASALATGVTSGLGVGGTVFGSAMTSIVIAIAGAVFVKMFSKGRRRADRGKQRGIWARTAGIGLLLTILTGVIGAVILSKEAGGSLSQELVNVTSSGYQVREMWDQAWPYLKEAWKAAVR</sequence>
<organism evidence="2 3">
    <name type="scientific">Acidipropionibacterium virtanenii</name>
    <dbReference type="NCBI Taxonomy" id="2057246"/>
    <lineage>
        <taxon>Bacteria</taxon>
        <taxon>Bacillati</taxon>
        <taxon>Actinomycetota</taxon>
        <taxon>Actinomycetes</taxon>
        <taxon>Propionibacteriales</taxon>
        <taxon>Propionibacteriaceae</taxon>
        <taxon>Acidipropionibacterium</taxon>
    </lineage>
</organism>
<protein>
    <submittedName>
        <fullName evidence="2">Uncharacterized protein</fullName>
    </submittedName>
</protein>
<evidence type="ECO:0000313" key="2">
    <source>
        <dbReference type="EMBL" id="AXE39149.1"/>
    </source>
</evidence>
<feature type="transmembrane region" description="Helical" evidence="1">
    <location>
        <begin position="48"/>
        <end position="70"/>
    </location>
</feature>
<feature type="transmembrane region" description="Helical" evidence="1">
    <location>
        <begin position="21"/>
        <end position="42"/>
    </location>
</feature>
<evidence type="ECO:0000313" key="3">
    <source>
        <dbReference type="Proteomes" id="UP000251995"/>
    </source>
</evidence>
<dbReference type="Proteomes" id="UP000251995">
    <property type="component" value="Chromosome"/>
</dbReference>
<dbReference type="KEGG" id="acij:JS278_01995"/>
<keyword evidence="3" id="KW-1185">Reference proteome</keyword>
<keyword evidence="1" id="KW-1133">Transmembrane helix</keyword>
<keyword evidence="1" id="KW-0472">Membrane</keyword>
<proteinExistence type="predicted"/>
<reference evidence="2 3" key="1">
    <citation type="submission" date="2017-12" db="EMBL/GenBank/DDBJ databases">
        <title>The whole genome sequence of the Acidipropionibacterium virtanenii sp. nov. type strain JS278.</title>
        <authorList>
            <person name="Laine P."/>
            <person name="Deptula P."/>
            <person name="Varmanen P."/>
            <person name="Auvinen P."/>
        </authorList>
    </citation>
    <scope>NUCLEOTIDE SEQUENCE [LARGE SCALE GENOMIC DNA]</scope>
    <source>
        <strain evidence="2 3">JS278</strain>
    </source>
</reference>
<feature type="transmembrane region" description="Helical" evidence="1">
    <location>
        <begin position="90"/>
        <end position="111"/>
    </location>
</feature>
<evidence type="ECO:0000256" key="1">
    <source>
        <dbReference type="SAM" id="Phobius"/>
    </source>
</evidence>
<dbReference type="AlphaFoldDB" id="A0A344UV51"/>
<accession>A0A344UV51</accession>
<name>A0A344UV51_9ACTN</name>
<dbReference type="EMBL" id="CP025198">
    <property type="protein sequence ID" value="AXE39149.1"/>
    <property type="molecule type" value="Genomic_DNA"/>
</dbReference>
<gene>
    <name evidence="2" type="ORF">JS278_01995</name>
</gene>
<keyword evidence="1" id="KW-0812">Transmembrane</keyword>